<name>A0ACC1HWB2_9FUNG</name>
<sequence>MSWTAALRGLSSVAESSGALRLTRFSACCQTQHHLHRHFSSILHSDRFPATAMREIALAPAQSAGLTGGMGERKLTTSAFVTALGCRQIHTSLTGLKSVNEAIEEITDLATLARDEMEFAEEARNTVYYNEEKANAQKASATFLLSCLAAESTVFMVIFRPTCPDDAIDQITSTYDSLRRELKPEEFQELERRVGMKVKEIIAAWEVMAQMDLE</sequence>
<keyword evidence="2" id="KW-1185">Reference proteome</keyword>
<reference evidence="1" key="1">
    <citation type="submission" date="2022-06" db="EMBL/GenBank/DDBJ databases">
        <title>Phylogenomic reconstructions and comparative analyses of Kickxellomycotina fungi.</title>
        <authorList>
            <person name="Reynolds N.K."/>
            <person name="Stajich J.E."/>
            <person name="Barry K."/>
            <person name="Grigoriev I.V."/>
            <person name="Crous P."/>
            <person name="Smith M.E."/>
        </authorList>
    </citation>
    <scope>NUCLEOTIDE SEQUENCE</scope>
    <source>
        <strain evidence="1">RSA 2271</strain>
    </source>
</reference>
<evidence type="ECO:0000313" key="2">
    <source>
        <dbReference type="Proteomes" id="UP001145114"/>
    </source>
</evidence>
<organism evidence="1 2">
    <name type="scientific">Spiromyces aspiralis</name>
    <dbReference type="NCBI Taxonomy" id="68401"/>
    <lineage>
        <taxon>Eukaryota</taxon>
        <taxon>Fungi</taxon>
        <taxon>Fungi incertae sedis</taxon>
        <taxon>Zoopagomycota</taxon>
        <taxon>Kickxellomycotina</taxon>
        <taxon>Kickxellomycetes</taxon>
        <taxon>Kickxellales</taxon>
        <taxon>Kickxellaceae</taxon>
        <taxon>Spiromyces</taxon>
    </lineage>
</organism>
<dbReference type="EMBL" id="JAMZIH010000411">
    <property type="protein sequence ID" value="KAJ1679388.1"/>
    <property type="molecule type" value="Genomic_DNA"/>
</dbReference>
<dbReference type="Proteomes" id="UP001145114">
    <property type="component" value="Unassembled WGS sequence"/>
</dbReference>
<comment type="caution">
    <text evidence="1">The sequence shown here is derived from an EMBL/GenBank/DDBJ whole genome shotgun (WGS) entry which is preliminary data.</text>
</comment>
<evidence type="ECO:0000313" key="1">
    <source>
        <dbReference type="EMBL" id="KAJ1679388.1"/>
    </source>
</evidence>
<accession>A0ACC1HWB2</accession>
<gene>
    <name evidence="1" type="ORF">EV182_002150</name>
</gene>
<proteinExistence type="predicted"/>
<protein>
    <submittedName>
        <fullName evidence="1">Uncharacterized protein</fullName>
    </submittedName>
</protein>